<dbReference type="Pfam" id="PF04007">
    <property type="entry name" value="DUF354"/>
    <property type="match status" value="1"/>
</dbReference>
<proteinExistence type="predicted"/>
<evidence type="ECO:0000313" key="1">
    <source>
        <dbReference type="EMBL" id="KYC55139.1"/>
    </source>
</evidence>
<sequence length="346" mass="39003">MKVWIDISNTPHVNFFKGIIKILESKGHETFVTSRDFDGLSSLLDLHSIEHTVVGRHGGFCKKSKLIESSKRILELSEIINSEDIDLTIYKHSVEGARVSYGLGIPSICILDNETAIAQNKLMLPLSSKVIAPDAIPLEEITKYGVHESQVIRFNGFCEIANVSDFKYDDSFISQLGLSEDKLTIVMRPEPVKANYYNGNKDKTIIKAILEKTKSLKDYQFVVFPRFEEQKSVFDYDNVIIPSEPVDALSLMKYSDLVISAGGSMNREAVALNTPALTTYPEKLLAVTKKMIEQGLKIHLLDPEKITKFIEKDKNLDVYHDNNKKILSKLENPIDVISREIKILAI</sequence>
<dbReference type="EMBL" id="LNJB01000003">
    <property type="protein sequence ID" value="KYC55139.1"/>
    <property type="molecule type" value="Genomic_DNA"/>
</dbReference>
<protein>
    <recommendedName>
        <fullName evidence="4">DUF354 domain-containing protein</fullName>
    </recommendedName>
</protein>
<dbReference type="PANTHER" id="PTHR39662:SF1">
    <property type="entry name" value="DUF354 DOMAIN-CONTAINING PROTEIN"/>
    <property type="match status" value="1"/>
</dbReference>
<evidence type="ECO:0000313" key="2">
    <source>
        <dbReference type="EMBL" id="KYC58226.1"/>
    </source>
</evidence>
<accession>A0A150JJN2</accession>
<dbReference type="Gene3D" id="3.40.50.2000">
    <property type="entry name" value="Glycogen Phosphorylase B"/>
    <property type="match status" value="1"/>
</dbReference>
<gene>
    <name evidence="1" type="ORF">AN188_00364</name>
    <name evidence="2" type="ORF">APG09_00505</name>
</gene>
<organism evidence="1 3">
    <name type="scientific">Candidatus Methanofastidiosum methylothiophilum</name>
    <dbReference type="NCBI Taxonomy" id="1705564"/>
    <lineage>
        <taxon>Archaea</taxon>
        <taxon>Methanobacteriati</taxon>
        <taxon>Methanobacteriota</taxon>
        <taxon>Stenosarchaea group</taxon>
        <taxon>Candidatus Methanofastidiosia</taxon>
        <taxon>Candidatus Methanofastidiosales</taxon>
        <taxon>Candidatus Methanofastidiosaceae</taxon>
        <taxon>Candidatus Methanofastidiosum</taxon>
    </lineage>
</organism>
<dbReference type="PIRSF" id="PIRSF005357">
    <property type="entry name" value="UCP005357"/>
    <property type="match status" value="1"/>
</dbReference>
<dbReference type="PANTHER" id="PTHR39662">
    <property type="entry name" value="DUF354 DOMAIN-CONTAINING PROTEIN-RELATED"/>
    <property type="match status" value="1"/>
</dbReference>
<name>A0A150JD28_9EURY</name>
<accession>A0A150JD28</accession>
<dbReference type="SUPFAM" id="SSF53756">
    <property type="entry name" value="UDP-Glycosyltransferase/glycogen phosphorylase"/>
    <property type="match status" value="1"/>
</dbReference>
<reference evidence="1 3" key="1">
    <citation type="journal article" date="2016" name="ISME J.">
        <title>Chasing the elusive Euryarchaeota class WSA2: genomes reveal a uniquely fastidious methyl-reducing methanogen.</title>
        <authorList>
            <person name="Nobu M.K."/>
            <person name="Narihiro T."/>
            <person name="Kuroda K."/>
            <person name="Mei R."/>
            <person name="Liu W.T."/>
        </authorList>
    </citation>
    <scope>NUCLEOTIDE SEQUENCE [LARGE SCALE GENOMIC DNA]</scope>
    <source>
        <strain evidence="1">ADurb1013_Bin02101</strain>
        <strain evidence="2">ADurb1213_Bin02801</strain>
    </source>
</reference>
<dbReference type="Proteomes" id="UP000092420">
    <property type="component" value="Unassembled WGS sequence"/>
</dbReference>
<dbReference type="InterPro" id="IPR007152">
    <property type="entry name" value="DUF354"/>
</dbReference>
<accession>A0A150JLX4</accession>
<dbReference type="EMBL" id="LNJE01000004">
    <property type="protein sequence ID" value="KYC58226.1"/>
    <property type="molecule type" value="Genomic_DNA"/>
</dbReference>
<dbReference type="AlphaFoldDB" id="A0A150JD28"/>
<evidence type="ECO:0008006" key="4">
    <source>
        <dbReference type="Google" id="ProtNLM"/>
    </source>
</evidence>
<evidence type="ECO:0000313" key="3">
    <source>
        <dbReference type="Proteomes" id="UP000092420"/>
    </source>
</evidence>
<comment type="caution">
    <text evidence="1">The sequence shown here is derived from an EMBL/GenBank/DDBJ whole genome shotgun (WGS) entry which is preliminary data.</text>
</comment>